<dbReference type="CDD" id="cd07012">
    <property type="entry name" value="PBP2_Bug_TTT"/>
    <property type="match status" value="1"/>
</dbReference>
<proteinExistence type="inferred from homology"/>
<dbReference type="PROSITE" id="PS51318">
    <property type="entry name" value="TAT"/>
    <property type="match status" value="1"/>
</dbReference>
<dbReference type="KEGG" id="aant:HUK68_03635"/>
<feature type="signal peptide" evidence="2">
    <location>
        <begin position="1"/>
        <end position="34"/>
    </location>
</feature>
<evidence type="ECO:0000256" key="1">
    <source>
        <dbReference type="ARBA" id="ARBA00006987"/>
    </source>
</evidence>
<evidence type="ECO:0000256" key="2">
    <source>
        <dbReference type="SAM" id="SignalP"/>
    </source>
</evidence>
<dbReference type="InterPro" id="IPR006311">
    <property type="entry name" value="TAT_signal"/>
</dbReference>
<dbReference type="Gene3D" id="3.40.190.150">
    <property type="entry name" value="Bordetella uptake gene, domain 1"/>
    <property type="match status" value="1"/>
</dbReference>
<dbReference type="PANTHER" id="PTHR42928">
    <property type="entry name" value="TRICARBOXYLATE-BINDING PROTEIN"/>
    <property type="match status" value="1"/>
</dbReference>
<organism evidence="3 4">
    <name type="scientific">Comamonas antarctica</name>
    <dbReference type="NCBI Taxonomy" id="2743470"/>
    <lineage>
        <taxon>Bacteria</taxon>
        <taxon>Pseudomonadati</taxon>
        <taxon>Pseudomonadota</taxon>
        <taxon>Betaproteobacteria</taxon>
        <taxon>Burkholderiales</taxon>
        <taxon>Comamonadaceae</taxon>
        <taxon>Comamonas</taxon>
    </lineage>
</organism>
<evidence type="ECO:0000313" key="4">
    <source>
        <dbReference type="Proteomes" id="UP000509579"/>
    </source>
</evidence>
<feature type="chain" id="PRO_5026702107" evidence="2">
    <location>
        <begin position="35"/>
        <end position="336"/>
    </location>
</feature>
<keyword evidence="2" id="KW-0732">Signal</keyword>
<dbReference type="AlphaFoldDB" id="A0A6N1X224"/>
<dbReference type="Pfam" id="PF03401">
    <property type="entry name" value="TctC"/>
    <property type="match status" value="1"/>
</dbReference>
<dbReference type="InterPro" id="IPR005064">
    <property type="entry name" value="BUG"/>
</dbReference>
<dbReference type="Proteomes" id="UP000509579">
    <property type="component" value="Chromosome"/>
</dbReference>
<protein>
    <submittedName>
        <fullName evidence="3">Tripartite tricarboxylate transporter substrate binding protein</fullName>
    </submittedName>
</protein>
<accession>A0A6N1X224</accession>
<dbReference type="PROSITE" id="PS51257">
    <property type="entry name" value="PROKAR_LIPOPROTEIN"/>
    <property type="match status" value="1"/>
</dbReference>
<comment type="similarity">
    <text evidence="1">Belongs to the UPF0065 (bug) family.</text>
</comment>
<keyword evidence="4" id="KW-1185">Reference proteome</keyword>
<reference evidence="3 4" key="1">
    <citation type="submission" date="2020-06" db="EMBL/GenBank/DDBJ databases">
        <title>Acidovorax antarctica sp. nov., isolated from Corinth ice sheet soil, Antarctic Fields Peninsula.</title>
        <authorList>
            <person name="Xu Q."/>
            <person name="Peng F."/>
        </authorList>
    </citation>
    <scope>NUCLEOTIDE SEQUENCE [LARGE SCALE GENOMIC DNA]</scope>
    <source>
        <strain evidence="3 4">16-35-5</strain>
    </source>
</reference>
<dbReference type="PANTHER" id="PTHR42928:SF5">
    <property type="entry name" value="BLR1237 PROTEIN"/>
    <property type="match status" value="1"/>
</dbReference>
<sequence length="336" mass="34869">MTIRGVRMISRLNRRTLLASAACAAAAACAPALAAEPAHWPTRPVKLIVGFPGGSSPDLVARTLAEPLGKLLGQPVVVENKVGAGGNIGAEAVAHATDDHTLGLMINGNMTIAKLINPKATYDPLKDLQPVSLIATAPLALAASAHSPGATAAEFFAAARASGDKWSYGSPGIGTVAHIGMELLKARAHIAPVHIPYPGNPQVINGIIGEQIQLALLPPAMAAAQARAGKLRVIGVTSASRSSLVPEYPSLSEAGIANYQMEIWNAVAAPRSMPQPLVQRLGALFSEIARSPDIRAKLFAQGWQVAGTSSEGLANRIRTDAQVMGDIIRSQKITAQ</sequence>
<dbReference type="Gene3D" id="3.40.190.10">
    <property type="entry name" value="Periplasmic binding protein-like II"/>
    <property type="match status" value="1"/>
</dbReference>
<dbReference type="EMBL" id="CP054840">
    <property type="protein sequence ID" value="QKV52062.1"/>
    <property type="molecule type" value="Genomic_DNA"/>
</dbReference>
<dbReference type="InterPro" id="IPR042100">
    <property type="entry name" value="Bug_dom1"/>
</dbReference>
<dbReference type="SUPFAM" id="SSF53850">
    <property type="entry name" value="Periplasmic binding protein-like II"/>
    <property type="match status" value="1"/>
</dbReference>
<gene>
    <name evidence="3" type="ORF">HUK68_03635</name>
</gene>
<dbReference type="PIRSF" id="PIRSF017082">
    <property type="entry name" value="YflP"/>
    <property type="match status" value="1"/>
</dbReference>
<name>A0A6N1X224_9BURK</name>
<evidence type="ECO:0000313" key="3">
    <source>
        <dbReference type="EMBL" id="QKV52062.1"/>
    </source>
</evidence>